<accession>A0AAD5W249</accession>
<evidence type="ECO:0000313" key="2">
    <source>
        <dbReference type="EMBL" id="KAJ3574091.1"/>
    </source>
</evidence>
<evidence type="ECO:0000256" key="1">
    <source>
        <dbReference type="SAM" id="MobiDB-lite"/>
    </source>
</evidence>
<evidence type="ECO:0000313" key="3">
    <source>
        <dbReference type="Proteomes" id="UP001213000"/>
    </source>
</evidence>
<reference evidence="2" key="1">
    <citation type="submission" date="2022-07" db="EMBL/GenBank/DDBJ databases">
        <title>Genome Sequence of Leucocoprinus birnbaumii.</title>
        <authorList>
            <person name="Buettner E."/>
        </authorList>
    </citation>
    <scope>NUCLEOTIDE SEQUENCE</scope>
    <source>
        <strain evidence="2">VT141</strain>
    </source>
</reference>
<name>A0AAD5W249_9AGAR</name>
<feature type="compositionally biased region" description="Basic residues" evidence="1">
    <location>
        <begin position="500"/>
        <end position="512"/>
    </location>
</feature>
<dbReference type="EMBL" id="JANIEX010000081">
    <property type="protein sequence ID" value="KAJ3574091.1"/>
    <property type="molecule type" value="Genomic_DNA"/>
</dbReference>
<dbReference type="AlphaFoldDB" id="A0AAD5W249"/>
<feature type="compositionally biased region" description="Low complexity" evidence="1">
    <location>
        <begin position="480"/>
        <end position="491"/>
    </location>
</feature>
<sequence>MKLSQLDDFYPWSPSKHLSLVFYIMVYDAVTIRRRLLRSNGYIARPGWLSSVGWHPSGNSHCLIHAQAHDSEASTPAPAYLTIVGNVDRDRLYVGTSGSFNPSFGTKFESSKFQIKLNCPEDDPTLREDWITSIEMLKHAQAAIADTPDRRYLIGPETPTPSIKLSAPIFDKVDPGNPGEIDLFVSYPNAYDIRTWPVSTLHRHELEALFETHTVLPLAAYDMEEKLVAPERVQSVLAGALVEMTFSLRRYLMGKGPSRFDCFSGRIEQVVVLRPPGPPLPSPFRDFRRNAGPWRPGVDSNPVTPSTGSRQFSFTPCVPPTQSPSAVDAAGMAIVSRNAALAVSSPVPTPPSTPHRSGAIDNHPYTNLTPLLRMVDPEVAAAVLREVAGLPAITGGSGMSPVASGSRLTAIAGETDLAVTDGSSSMGTVAKFGAEASTSANAYPIKRKQDDDSEDVATSDARDEDAGGARETNTAGSKVESATAESSSLEEPGLEESPKKKARTAKGKGKAL</sequence>
<dbReference type="Proteomes" id="UP001213000">
    <property type="component" value="Unassembled WGS sequence"/>
</dbReference>
<proteinExistence type="predicted"/>
<gene>
    <name evidence="2" type="ORF">NP233_g1996</name>
</gene>
<keyword evidence="3" id="KW-1185">Reference proteome</keyword>
<feature type="region of interest" description="Disordered" evidence="1">
    <location>
        <begin position="443"/>
        <end position="512"/>
    </location>
</feature>
<organism evidence="2 3">
    <name type="scientific">Leucocoprinus birnbaumii</name>
    <dbReference type="NCBI Taxonomy" id="56174"/>
    <lineage>
        <taxon>Eukaryota</taxon>
        <taxon>Fungi</taxon>
        <taxon>Dikarya</taxon>
        <taxon>Basidiomycota</taxon>
        <taxon>Agaricomycotina</taxon>
        <taxon>Agaricomycetes</taxon>
        <taxon>Agaricomycetidae</taxon>
        <taxon>Agaricales</taxon>
        <taxon>Agaricineae</taxon>
        <taxon>Agaricaceae</taxon>
        <taxon>Leucocoprinus</taxon>
    </lineage>
</organism>
<protein>
    <submittedName>
        <fullName evidence="2">Uncharacterized protein</fullName>
    </submittedName>
</protein>
<comment type="caution">
    <text evidence="2">The sequence shown here is derived from an EMBL/GenBank/DDBJ whole genome shotgun (WGS) entry which is preliminary data.</text>
</comment>